<feature type="region of interest" description="Disordered" evidence="1">
    <location>
        <begin position="539"/>
        <end position="564"/>
    </location>
</feature>
<dbReference type="Gene3D" id="3.30.420.10">
    <property type="entry name" value="Ribonuclease H-like superfamily/Ribonuclease H"/>
    <property type="match status" value="1"/>
</dbReference>
<evidence type="ECO:0000256" key="1">
    <source>
        <dbReference type="SAM" id="MobiDB-lite"/>
    </source>
</evidence>
<proteinExistence type="predicted"/>
<dbReference type="GeneID" id="61638981"/>
<dbReference type="GO" id="GO:0003676">
    <property type="term" value="F:nucleic acid binding"/>
    <property type="evidence" value="ECO:0007669"/>
    <property type="project" value="InterPro"/>
</dbReference>
<sequence>MSKEIRTAITIHASKPVRVKVPPLKIPRPWKPANATVTQSAVPYEALNVSEAELRLARKRDAIFKQLRLGLIGQAKAMELLEVKKSQFYNLYRLFLQSTSYLELTRKKRGTKPGNHKLTPGQLSALELSYQENYKGPKASSAKVWKGAQGLVPEDELPPSRYQCRRFVAAKPEKEKYYRKYGKEAGDNKYKPKPKKKIMERVLQQVQMDHTMVDMLLVDQFDRKVLLGRPWLTMIMCALTRVILGMYLSFRPPNLITVASALAFAVQDKSRFLELYGIDPKAYPFYGIPFLIYTDNAAEFTSPRFMATCNRWGMDWDHRPVDKKWFGGLIERVIGTFMGEVHFLPGTTGSNVIQRAGLTPELDAKYDIVECGKWLLEQAIIYHGTVHEGLQSTPRQAWFYYDSQGLLDHDRVISPDRKERFEIDFLAPSYNHTIQPYGVNFSGRRYYSPELEPYIGAKNVELRFQPYNLDSIWIMVPGRFLNVPCTYTKDRLSRNWESYSSHKALSSARHVGHSAPAGLIDDEYAFAAQQRQREQAIAIETQSKKTPRPPKDITAQSERLPAHPAVQPVIGAPRIIESGRGSPEILQPTIIVDRFKK</sequence>
<reference evidence="3 4" key="1">
    <citation type="submission" date="2018-06" db="EMBL/GenBank/DDBJ databases">
        <authorList>
            <consortium name="Pathogen Informatics"/>
            <person name="Doyle S."/>
        </authorList>
    </citation>
    <scope>NUCLEOTIDE SEQUENCE [LARGE SCALE GENOMIC DNA]</scope>
    <source>
        <strain evidence="3 4">NCTC10038</strain>
    </source>
</reference>
<dbReference type="RefSeq" id="WP_141125132.1">
    <property type="nucleotide sequence ID" value="NZ_CBCRXZ010000002.1"/>
</dbReference>
<dbReference type="Pfam" id="PF09299">
    <property type="entry name" value="Mu-transpos_C"/>
    <property type="match status" value="1"/>
</dbReference>
<name>A0A8B4I784_PSEFL</name>
<dbReference type="SUPFAM" id="SSF53098">
    <property type="entry name" value="Ribonuclease H-like"/>
    <property type="match status" value="1"/>
</dbReference>
<organism evidence="3 4">
    <name type="scientific">Pseudomonas fluorescens</name>
    <dbReference type="NCBI Taxonomy" id="294"/>
    <lineage>
        <taxon>Bacteria</taxon>
        <taxon>Pseudomonadati</taxon>
        <taxon>Pseudomonadota</taxon>
        <taxon>Gammaproteobacteria</taxon>
        <taxon>Pseudomonadales</taxon>
        <taxon>Pseudomonadaceae</taxon>
        <taxon>Pseudomonas</taxon>
    </lineage>
</organism>
<dbReference type="InterPro" id="IPR001584">
    <property type="entry name" value="Integrase_cat-core"/>
</dbReference>
<dbReference type="Proteomes" id="UP000248640">
    <property type="component" value="Chromosome 1"/>
</dbReference>
<feature type="domain" description="Integrase catalytic" evidence="2">
    <location>
        <begin position="190"/>
        <end position="402"/>
    </location>
</feature>
<evidence type="ECO:0000259" key="2">
    <source>
        <dbReference type="PROSITE" id="PS50994"/>
    </source>
</evidence>
<dbReference type="InterPro" id="IPR012337">
    <property type="entry name" value="RNaseH-like_sf"/>
</dbReference>
<dbReference type="PROSITE" id="PS50994">
    <property type="entry name" value="INTEGRASE"/>
    <property type="match status" value="1"/>
</dbReference>
<gene>
    <name evidence="3" type="primary">tnsB_1</name>
    <name evidence="3" type="ORF">NCTC10038_03083</name>
</gene>
<dbReference type="AlphaFoldDB" id="A0A8B4I784"/>
<accession>A0A8B4I784</accession>
<dbReference type="EMBL" id="LS483372">
    <property type="protein sequence ID" value="SQF91657.1"/>
    <property type="molecule type" value="Genomic_DNA"/>
</dbReference>
<dbReference type="InterPro" id="IPR036397">
    <property type="entry name" value="RNaseH_sf"/>
</dbReference>
<dbReference type="InterPro" id="IPR015378">
    <property type="entry name" value="Transposase-like_Mu_C"/>
</dbReference>
<evidence type="ECO:0000313" key="3">
    <source>
        <dbReference type="EMBL" id="SQF91657.1"/>
    </source>
</evidence>
<protein>
    <submittedName>
        <fullName evidence="3">Integrase catalytic subunit</fullName>
    </submittedName>
</protein>
<dbReference type="GO" id="GO:0015074">
    <property type="term" value="P:DNA integration"/>
    <property type="evidence" value="ECO:0007669"/>
    <property type="project" value="InterPro"/>
</dbReference>
<evidence type="ECO:0000313" key="4">
    <source>
        <dbReference type="Proteomes" id="UP000248640"/>
    </source>
</evidence>